<organism evidence="2 3">
    <name type="scientific">Candidatus Iainarchaeum sp</name>
    <dbReference type="NCBI Taxonomy" id="3101447"/>
    <lineage>
        <taxon>Archaea</taxon>
        <taxon>Candidatus Iainarchaeota</taxon>
        <taxon>Candidatus Iainarchaeia</taxon>
        <taxon>Candidatus Iainarchaeales</taxon>
        <taxon>Candidatus Iainarchaeaceae</taxon>
        <taxon>Candidatus Iainarchaeum</taxon>
    </lineage>
</organism>
<evidence type="ECO:0000256" key="1">
    <source>
        <dbReference type="SAM" id="Phobius"/>
    </source>
</evidence>
<comment type="caution">
    <text evidence="2">The sequence shown here is derived from an EMBL/GenBank/DDBJ whole genome shotgun (WGS) entry which is preliminary data.</text>
</comment>
<evidence type="ECO:0000313" key="2">
    <source>
        <dbReference type="EMBL" id="MAG22343.1"/>
    </source>
</evidence>
<proteinExistence type="predicted"/>
<reference evidence="3" key="1">
    <citation type="submission" date="2017-09" db="EMBL/GenBank/DDBJ databases">
        <title>The Reconstruction of 2,631 Draft Metagenome-Assembled Genomes from the Global Oceans.</title>
        <authorList>
            <person name="Tully B.J."/>
            <person name="Graham E.D."/>
            <person name="Heidelberg J.F."/>
        </authorList>
    </citation>
    <scope>NUCLEOTIDE SEQUENCE [LARGE SCALE GENOMIC DNA]</scope>
</reference>
<dbReference type="Proteomes" id="UP000226592">
    <property type="component" value="Unassembled WGS sequence"/>
</dbReference>
<keyword evidence="1" id="KW-0472">Membrane</keyword>
<dbReference type="EMBL" id="NZBU01000011">
    <property type="protein sequence ID" value="MAG22343.1"/>
    <property type="molecule type" value="Genomic_DNA"/>
</dbReference>
<protein>
    <submittedName>
        <fullName evidence="2">Uncharacterized protein</fullName>
    </submittedName>
</protein>
<gene>
    <name evidence="2" type="ORF">CL943_03520</name>
</gene>
<accession>A0A2D6M1P3</accession>
<evidence type="ECO:0000313" key="3">
    <source>
        <dbReference type="Proteomes" id="UP000226592"/>
    </source>
</evidence>
<name>A0A2D6M1P3_9ARCH</name>
<keyword evidence="1" id="KW-0812">Transmembrane</keyword>
<sequence>MNNKGQAYSTFKLLIAAIVALAILMILLPIISSVLGILQNDPNDKARELINNLYNQPESLKHTEDVTFTPGYVLSAAALAEKVTLSSDQICITSGDFPDDDAGFELQEVGDPTYQRIVWHGETNKVVQIAVTCHINKNRLEDSIVGTVFDDLREEDLDCGSVCDAGRCCALALRASS</sequence>
<keyword evidence="1" id="KW-1133">Transmembrane helix</keyword>
<dbReference type="AlphaFoldDB" id="A0A2D6M1P3"/>
<feature type="transmembrane region" description="Helical" evidence="1">
    <location>
        <begin position="13"/>
        <end position="38"/>
    </location>
</feature>